<protein>
    <submittedName>
        <fullName evidence="2">M28 family peptidase</fullName>
    </submittedName>
</protein>
<dbReference type="Proteomes" id="UP000426027">
    <property type="component" value="Chromosome"/>
</dbReference>
<dbReference type="InterPro" id="IPR007484">
    <property type="entry name" value="Peptidase_M28"/>
</dbReference>
<dbReference type="AlphaFoldDB" id="A0A6I6GAI6"/>
<keyword evidence="3" id="KW-1185">Reference proteome</keyword>
<dbReference type="EMBL" id="CP046566">
    <property type="protein sequence ID" value="QGW27110.1"/>
    <property type="molecule type" value="Genomic_DNA"/>
</dbReference>
<dbReference type="Gene3D" id="3.40.630.10">
    <property type="entry name" value="Zn peptidases"/>
    <property type="match status" value="1"/>
</dbReference>
<name>A0A6I6GAI6_9BACT</name>
<evidence type="ECO:0000313" key="2">
    <source>
        <dbReference type="EMBL" id="QGW27110.1"/>
    </source>
</evidence>
<evidence type="ECO:0000313" key="3">
    <source>
        <dbReference type="Proteomes" id="UP000426027"/>
    </source>
</evidence>
<feature type="domain" description="Peptidase M28" evidence="1">
    <location>
        <begin position="4"/>
        <end position="58"/>
    </location>
</feature>
<reference evidence="2 3" key="1">
    <citation type="submission" date="2019-11" db="EMBL/GenBank/DDBJ databases">
        <authorList>
            <person name="Im W.T."/>
        </authorList>
    </citation>
    <scope>NUCLEOTIDE SEQUENCE [LARGE SCALE GENOMIC DNA]</scope>
    <source>
        <strain evidence="2 3">SB-02</strain>
    </source>
</reference>
<dbReference type="Pfam" id="PF04389">
    <property type="entry name" value="Peptidase_M28"/>
    <property type="match status" value="1"/>
</dbReference>
<proteinExistence type="predicted"/>
<organism evidence="2 3">
    <name type="scientific">Phnomibacter ginsenosidimutans</name>
    <dbReference type="NCBI Taxonomy" id="2676868"/>
    <lineage>
        <taxon>Bacteria</taxon>
        <taxon>Pseudomonadati</taxon>
        <taxon>Bacteroidota</taxon>
        <taxon>Chitinophagia</taxon>
        <taxon>Chitinophagales</taxon>
        <taxon>Chitinophagaceae</taxon>
        <taxon>Phnomibacter</taxon>
    </lineage>
</organism>
<dbReference type="KEGG" id="fls:GLV81_02410"/>
<sequence length="67" mass="7975">MQQLYKRSDNFPFSELKIPANTIMLGTDKDKYYHHPDDEWQTLDYNLMEKVVRAIAMAITPFMRIGH</sequence>
<evidence type="ECO:0000259" key="1">
    <source>
        <dbReference type="Pfam" id="PF04389"/>
    </source>
</evidence>
<dbReference type="SUPFAM" id="SSF53187">
    <property type="entry name" value="Zn-dependent exopeptidases"/>
    <property type="match status" value="1"/>
</dbReference>
<gene>
    <name evidence="2" type="ORF">GLV81_02410</name>
</gene>
<accession>A0A6I6GAI6</accession>